<dbReference type="AlphaFoldDB" id="A0AAQ3KN04"/>
<dbReference type="Pfam" id="PF03140">
    <property type="entry name" value="DUF247"/>
    <property type="match status" value="1"/>
</dbReference>
<proteinExistence type="predicted"/>
<dbReference type="Proteomes" id="UP001327560">
    <property type="component" value="Chromosome 5"/>
</dbReference>
<dbReference type="InterPro" id="IPR004158">
    <property type="entry name" value="DUF247_pln"/>
</dbReference>
<name>A0AAQ3KN04_9LILI</name>
<reference evidence="1 2" key="1">
    <citation type="submission" date="2023-10" db="EMBL/GenBank/DDBJ databases">
        <title>Chromosome-scale genome assembly provides insights into flower coloration mechanisms of Canna indica.</title>
        <authorList>
            <person name="Li C."/>
        </authorList>
    </citation>
    <scope>NUCLEOTIDE SEQUENCE [LARGE SCALE GENOMIC DNA]</scope>
    <source>
        <tissue evidence="1">Flower</tissue>
    </source>
</reference>
<organism evidence="1 2">
    <name type="scientific">Canna indica</name>
    <name type="common">Indian-shot</name>
    <dbReference type="NCBI Taxonomy" id="4628"/>
    <lineage>
        <taxon>Eukaryota</taxon>
        <taxon>Viridiplantae</taxon>
        <taxon>Streptophyta</taxon>
        <taxon>Embryophyta</taxon>
        <taxon>Tracheophyta</taxon>
        <taxon>Spermatophyta</taxon>
        <taxon>Magnoliopsida</taxon>
        <taxon>Liliopsida</taxon>
        <taxon>Zingiberales</taxon>
        <taxon>Cannaceae</taxon>
        <taxon>Canna</taxon>
    </lineage>
</organism>
<dbReference type="PANTHER" id="PTHR31549">
    <property type="entry name" value="PROTEIN, PUTATIVE (DUF247)-RELATED-RELATED"/>
    <property type="match status" value="1"/>
</dbReference>
<protein>
    <submittedName>
        <fullName evidence="1">UPF0481 protein</fullName>
    </submittedName>
</protein>
<dbReference type="PANTHER" id="PTHR31549:SF23">
    <property type="entry name" value="OS03G0591600 PROTEIN"/>
    <property type="match status" value="1"/>
</dbReference>
<evidence type="ECO:0000313" key="1">
    <source>
        <dbReference type="EMBL" id="WOL08861.1"/>
    </source>
</evidence>
<evidence type="ECO:0000313" key="2">
    <source>
        <dbReference type="Proteomes" id="UP001327560"/>
    </source>
</evidence>
<keyword evidence="2" id="KW-1185">Reference proteome</keyword>
<accession>A0AAQ3KN04</accession>
<sequence>MLPLQVPHFDEIQWVNRIRRALEEELETDDVHPASISDVPKPLLHSKPEAYVPQLVALGPYHHHREELHDMERFKLAAAKRLQCQLPDAKFQHIVNLFIKLELQIRSHYHKQFNGETLAWMMAVDVSFLLEFLRIFATKYGKILGRASSKMNHLVGLDRRTSAYNMLLCDALMLENQIPLFLLQSALEIQFSSSRIAAEVSSSMLIGFLKEVSPFKLLEISPWIDPGEHSHLLELLYHIVAPDSEEFFEIVEADEVNKQKSYSFNRIRHPLKAIVDFIANRARDLLSAILKFLVKIPWRTMKSIPALAIFTHSAEQLFFSHNDQVPKSASENRVQDKNTMPLLEEIAIPSVTELAKAGMKFSATNGDISTIEFDTKTAILHLPSISLNVNAEVVLRNLVAFEASTGCRPLMFSRYVELMNGIIDTPEDANYGDLGNCLHGLIDHRLIWKDRSIDPKYSDDRLPNLIGELTVLSL</sequence>
<dbReference type="EMBL" id="CP136894">
    <property type="protein sequence ID" value="WOL08861.1"/>
    <property type="molecule type" value="Genomic_DNA"/>
</dbReference>
<gene>
    <name evidence="1" type="ORF">Cni_G17614</name>
</gene>